<comment type="caution">
    <text evidence="2">The sequence shown here is derived from an EMBL/GenBank/DDBJ whole genome shotgun (WGS) entry which is preliminary data.</text>
</comment>
<sequence>MSALVANAGWMGWNAFLALVPLVLAHLLFGRRQRPRWLLITGGAVFVAFLPNAPYVLTDVLHLPRDLRHVESWVAAGLLTQYLVLFAIGFVAYVLSLVRLERWLAERGVSRRAVLLTDLSLHALCAVGIVLGRVFRFNSWDLVTNPGGLLELVRVPQPRTVLVLFVLFTVLAAGATIARALPTIMDRAVRMG</sequence>
<proteinExistence type="predicted"/>
<dbReference type="Pfam" id="PF07099">
    <property type="entry name" value="DUF1361"/>
    <property type="match status" value="1"/>
</dbReference>
<feature type="transmembrane region" description="Helical" evidence="1">
    <location>
        <begin position="73"/>
        <end position="98"/>
    </location>
</feature>
<evidence type="ECO:0000313" key="2">
    <source>
        <dbReference type="EMBL" id="MFC4858170.1"/>
    </source>
</evidence>
<evidence type="ECO:0000313" key="3">
    <source>
        <dbReference type="Proteomes" id="UP001595859"/>
    </source>
</evidence>
<dbReference type="Proteomes" id="UP001595859">
    <property type="component" value="Unassembled WGS sequence"/>
</dbReference>
<keyword evidence="1" id="KW-0812">Transmembrane</keyword>
<protein>
    <submittedName>
        <fullName evidence="2">DUF1361 domain-containing protein</fullName>
    </submittedName>
</protein>
<feature type="transmembrane region" description="Helical" evidence="1">
    <location>
        <begin position="37"/>
        <end position="53"/>
    </location>
</feature>
<keyword evidence="1" id="KW-0472">Membrane</keyword>
<organism evidence="2 3">
    <name type="scientific">Actinophytocola glycyrrhizae</name>
    <dbReference type="NCBI Taxonomy" id="2044873"/>
    <lineage>
        <taxon>Bacteria</taxon>
        <taxon>Bacillati</taxon>
        <taxon>Actinomycetota</taxon>
        <taxon>Actinomycetes</taxon>
        <taxon>Pseudonocardiales</taxon>
        <taxon>Pseudonocardiaceae</taxon>
    </lineage>
</organism>
<evidence type="ECO:0000256" key="1">
    <source>
        <dbReference type="SAM" id="Phobius"/>
    </source>
</evidence>
<dbReference type="InterPro" id="IPR009793">
    <property type="entry name" value="DUF1361"/>
</dbReference>
<gene>
    <name evidence="2" type="ORF">ACFPCV_32130</name>
</gene>
<name>A0ABV9S8U3_9PSEU</name>
<dbReference type="EMBL" id="JBHSIS010000022">
    <property type="protein sequence ID" value="MFC4858170.1"/>
    <property type="molecule type" value="Genomic_DNA"/>
</dbReference>
<keyword evidence="3" id="KW-1185">Reference proteome</keyword>
<dbReference type="RefSeq" id="WP_378060455.1">
    <property type="nucleotide sequence ID" value="NZ_JBHSIS010000022.1"/>
</dbReference>
<accession>A0ABV9S8U3</accession>
<keyword evidence="1" id="KW-1133">Transmembrane helix</keyword>
<feature type="transmembrane region" description="Helical" evidence="1">
    <location>
        <begin position="160"/>
        <end position="181"/>
    </location>
</feature>
<feature type="transmembrane region" description="Helical" evidence="1">
    <location>
        <begin position="119"/>
        <end position="140"/>
    </location>
</feature>
<feature type="transmembrane region" description="Helical" evidence="1">
    <location>
        <begin position="12"/>
        <end position="30"/>
    </location>
</feature>
<reference evidence="3" key="1">
    <citation type="journal article" date="2019" name="Int. J. Syst. Evol. Microbiol.">
        <title>The Global Catalogue of Microorganisms (GCM) 10K type strain sequencing project: providing services to taxonomists for standard genome sequencing and annotation.</title>
        <authorList>
            <consortium name="The Broad Institute Genomics Platform"/>
            <consortium name="The Broad Institute Genome Sequencing Center for Infectious Disease"/>
            <person name="Wu L."/>
            <person name="Ma J."/>
        </authorList>
    </citation>
    <scope>NUCLEOTIDE SEQUENCE [LARGE SCALE GENOMIC DNA]</scope>
    <source>
        <strain evidence="3">ZS-22-S1</strain>
    </source>
</reference>